<reference evidence="4" key="1">
    <citation type="submission" date="2019-08" db="EMBL/GenBank/DDBJ databases">
        <authorList>
            <person name="Kucharzyk K."/>
            <person name="Murdoch R.W."/>
            <person name="Higgins S."/>
            <person name="Loffler F."/>
        </authorList>
    </citation>
    <scope>NUCLEOTIDE SEQUENCE</scope>
</reference>
<dbReference type="GO" id="GO:0008173">
    <property type="term" value="F:RNA methyltransferase activity"/>
    <property type="evidence" value="ECO:0007669"/>
    <property type="project" value="InterPro"/>
</dbReference>
<dbReference type="GO" id="GO:0003723">
    <property type="term" value="F:RNA binding"/>
    <property type="evidence" value="ECO:0007669"/>
    <property type="project" value="InterPro"/>
</dbReference>
<dbReference type="SUPFAM" id="SSF75217">
    <property type="entry name" value="alpha/beta knot"/>
    <property type="match status" value="1"/>
</dbReference>
<name>A0A644TJI7_9ZZZZ</name>
<dbReference type="EMBL" id="VSSQ01000030">
    <property type="protein sequence ID" value="MPL65881.1"/>
    <property type="molecule type" value="Genomic_DNA"/>
</dbReference>
<gene>
    <name evidence="4" type="primary">rlmB_7</name>
    <name evidence="4" type="ORF">SDC9_11546</name>
</gene>
<evidence type="ECO:0000256" key="2">
    <source>
        <dbReference type="ARBA" id="ARBA00022679"/>
    </source>
</evidence>
<dbReference type="InterPro" id="IPR029026">
    <property type="entry name" value="tRNA_m1G_MTases_N"/>
</dbReference>
<dbReference type="InterPro" id="IPR029028">
    <property type="entry name" value="Alpha/beta_knot_MTases"/>
</dbReference>
<dbReference type="EC" id="2.1.1.185" evidence="4"/>
<proteinExistence type="predicted"/>
<dbReference type="GO" id="GO:0032259">
    <property type="term" value="P:methylation"/>
    <property type="evidence" value="ECO:0007669"/>
    <property type="project" value="UniProtKB-KW"/>
</dbReference>
<dbReference type="AlphaFoldDB" id="A0A644TJI7"/>
<dbReference type="PANTHER" id="PTHR43191">
    <property type="entry name" value="RRNA METHYLTRANSFERASE 3"/>
    <property type="match status" value="1"/>
</dbReference>
<dbReference type="InterPro" id="IPR001537">
    <property type="entry name" value="SpoU_MeTrfase"/>
</dbReference>
<evidence type="ECO:0000313" key="4">
    <source>
        <dbReference type="EMBL" id="MPL65881.1"/>
    </source>
</evidence>
<dbReference type="GO" id="GO:0006396">
    <property type="term" value="P:RNA processing"/>
    <property type="evidence" value="ECO:0007669"/>
    <property type="project" value="InterPro"/>
</dbReference>
<comment type="caution">
    <text evidence="4">The sequence shown here is derived from an EMBL/GenBank/DDBJ whole genome shotgun (WGS) entry which is preliminary data.</text>
</comment>
<dbReference type="InterPro" id="IPR051259">
    <property type="entry name" value="rRNA_Methyltransferase"/>
</dbReference>
<feature type="domain" description="tRNA/rRNA methyltransferase SpoU type" evidence="3">
    <location>
        <begin position="133"/>
        <end position="266"/>
    </location>
</feature>
<protein>
    <submittedName>
        <fullName evidence="4">23S rRNA (Guanosine-2'-O-)-methyltransferase RlmB</fullName>
        <ecNumber evidence="4">2.1.1.185</ecNumber>
    </submittedName>
</protein>
<sequence>MIILRIAKLHGRSRTRKCALLLERAELDIADGREWRKARDFARKLTEFLASDAESEEGLKIAAGTCLASLASAKEPNLVLRGINDFRHYLARVSGQAPADWDLHDYRAPAGLAAQAGQAAAGQAETRPFYPGLRVFLEDIRSPFNVGSILRTAEALGFEEVLLSPLCADPGHPRAARSSMGAVKLMPWKRCELGDLSVHGPLLALELGGSSIVDFTFPSRGVLLLGSEELGLSQPALTLAGTNRISIPMKGIKASLNVAVAFGIAAQAWIGSKLGA</sequence>
<keyword evidence="1 4" id="KW-0489">Methyltransferase</keyword>
<dbReference type="Pfam" id="PF00588">
    <property type="entry name" value="SpoU_methylase"/>
    <property type="match status" value="1"/>
</dbReference>
<dbReference type="PANTHER" id="PTHR43191:SF2">
    <property type="entry name" value="RRNA METHYLTRANSFERASE 3, MITOCHONDRIAL"/>
    <property type="match status" value="1"/>
</dbReference>
<evidence type="ECO:0000259" key="3">
    <source>
        <dbReference type="Pfam" id="PF00588"/>
    </source>
</evidence>
<keyword evidence="2 4" id="KW-0808">Transferase</keyword>
<dbReference type="Gene3D" id="3.40.1280.10">
    <property type="match status" value="1"/>
</dbReference>
<dbReference type="CDD" id="cd18082">
    <property type="entry name" value="SpoU-like_family"/>
    <property type="match status" value="1"/>
</dbReference>
<accession>A0A644TJI7</accession>
<organism evidence="4">
    <name type="scientific">bioreactor metagenome</name>
    <dbReference type="NCBI Taxonomy" id="1076179"/>
    <lineage>
        <taxon>unclassified sequences</taxon>
        <taxon>metagenomes</taxon>
        <taxon>ecological metagenomes</taxon>
    </lineage>
</organism>
<evidence type="ECO:0000256" key="1">
    <source>
        <dbReference type="ARBA" id="ARBA00022603"/>
    </source>
</evidence>